<evidence type="ECO:0000256" key="1">
    <source>
        <dbReference type="ARBA" id="ARBA00001968"/>
    </source>
</evidence>
<dbReference type="Pfam" id="PF13359">
    <property type="entry name" value="DDE_Tnp_4"/>
    <property type="match status" value="1"/>
</dbReference>
<reference evidence="4" key="1">
    <citation type="submission" date="2017-05" db="UniProtKB">
        <authorList>
            <consortium name="EnsemblMetazoa"/>
        </authorList>
    </citation>
    <scope>IDENTIFICATION</scope>
</reference>
<dbReference type="AlphaFoldDB" id="A0A1X7TYQ5"/>
<dbReference type="InParanoid" id="A0A1X7TYQ5"/>
<proteinExistence type="predicted"/>
<name>A0A1X7TYQ5_AMPQE</name>
<protein>
    <recommendedName>
        <fullName evidence="3">DDE Tnp4 domain-containing protein</fullName>
    </recommendedName>
</protein>
<sequence length="109" mass="12275">LDKIITQQSGFLTKINYGDVIMANRGFNVSDDIATIGAHLVIPGFTKGKKQFSGMKVETSRQMSRVRIHVERVIGQLKKKHKILQTTLPINLIKRKSDKDITTIDKIVT</sequence>
<evidence type="ECO:0000259" key="3">
    <source>
        <dbReference type="Pfam" id="PF13359"/>
    </source>
</evidence>
<keyword evidence="2" id="KW-0479">Metal-binding</keyword>
<evidence type="ECO:0000313" key="4">
    <source>
        <dbReference type="EnsemblMetazoa" id="Aqu2.1.20387_001"/>
    </source>
</evidence>
<feature type="domain" description="DDE Tnp4" evidence="3">
    <location>
        <begin position="2"/>
        <end position="109"/>
    </location>
</feature>
<dbReference type="EnsemblMetazoa" id="Aqu2.1.20387_001">
    <property type="protein sequence ID" value="Aqu2.1.20387_001"/>
    <property type="gene ID" value="Aqu2.1.20387"/>
</dbReference>
<dbReference type="GO" id="GO:0046872">
    <property type="term" value="F:metal ion binding"/>
    <property type="evidence" value="ECO:0007669"/>
    <property type="project" value="UniProtKB-KW"/>
</dbReference>
<dbReference type="STRING" id="400682.A0A1X7TYQ5"/>
<accession>A0A1X7TYQ5</accession>
<evidence type="ECO:0000256" key="2">
    <source>
        <dbReference type="ARBA" id="ARBA00022723"/>
    </source>
</evidence>
<organism evidence="4">
    <name type="scientific">Amphimedon queenslandica</name>
    <name type="common">Sponge</name>
    <dbReference type="NCBI Taxonomy" id="400682"/>
    <lineage>
        <taxon>Eukaryota</taxon>
        <taxon>Metazoa</taxon>
        <taxon>Porifera</taxon>
        <taxon>Demospongiae</taxon>
        <taxon>Heteroscleromorpha</taxon>
        <taxon>Haplosclerida</taxon>
        <taxon>Niphatidae</taxon>
        <taxon>Amphimedon</taxon>
    </lineage>
</organism>
<comment type="cofactor">
    <cofactor evidence="1">
        <name>a divalent metal cation</name>
        <dbReference type="ChEBI" id="CHEBI:60240"/>
    </cofactor>
</comment>
<dbReference type="PANTHER" id="PTHR23080">
    <property type="entry name" value="THAP DOMAIN PROTEIN"/>
    <property type="match status" value="1"/>
</dbReference>
<dbReference type="InterPro" id="IPR027806">
    <property type="entry name" value="HARBI1_dom"/>
</dbReference>